<dbReference type="InterPro" id="IPR004872">
    <property type="entry name" value="Lipoprotein_NlpA"/>
</dbReference>
<name>A0ABU1ZUK6_9CORY</name>
<keyword evidence="5" id="KW-0564">Palmitate</keyword>
<gene>
    <name evidence="7" type="ORF">J2S39_000283</name>
</gene>
<keyword evidence="3" id="KW-0732">Signal</keyword>
<evidence type="ECO:0000256" key="2">
    <source>
        <dbReference type="ARBA" id="ARBA00008973"/>
    </source>
</evidence>
<evidence type="ECO:0000256" key="4">
    <source>
        <dbReference type="ARBA" id="ARBA00023136"/>
    </source>
</evidence>
<dbReference type="Pfam" id="PF03180">
    <property type="entry name" value="Lipoprotein_9"/>
    <property type="match status" value="1"/>
</dbReference>
<keyword evidence="4" id="KW-0472">Membrane</keyword>
<dbReference type="Gene3D" id="3.40.190.10">
    <property type="entry name" value="Periplasmic binding protein-like II"/>
    <property type="match status" value="2"/>
</dbReference>
<keyword evidence="8" id="KW-1185">Reference proteome</keyword>
<dbReference type="Proteomes" id="UP001180840">
    <property type="component" value="Unassembled WGS sequence"/>
</dbReference>
<evidence type="ECO:0000256" key="5">
    <source>
        <dbReference type="ARBA" id="ARBA00023139"/>
    </source>
</evidence>
<keyword evidence="6" id="KW-0449">Lipoprotein</keyword>
<evidence type="ECO:0000256" key="3">
    <source>
        <dbReference type="ARBA" id="ARBA00022729"/>
    </source>
</evidence>
<organism evidence="7 8">
    <name type="scientific">Corynebacterium guangdongense</name>
    <dbReference type="NCBI Taxonomy" id="1783348"/>
    <lineage>
        <taxon>Bacteria</taxon>
        <taxon>Bacillati</taxon>
        <taxon>Actinomycetota</taxon>
        <taxon>Actinomycetes</taxon>
        <taxon>Mycobacteriales</taxon>
        <taxon>Corynebacteriaceae</taxon>
        <taxon>Corynebacterium</taxon>
    </lineage>
</organism>
<reference evidence="7" key="1">
    <citation type="submission" date="2023-07" db="EMBL/GenBank/DDBJ databases">
        <title>Sequencing the genomes of 1000 actinobacteria strains.</title>
        <authorList>
            <person name="Klenk H.-P."/>
        </authorList>
    </citation>
    <scope>NUCLEOTIDE SEQUENCE</scope>
    <source>
        <strain evidence="7">DSM 107476</strain>
    </source>
</reference>
<comment type="similarity">
    <text evidence="2">Belongs to the NlpA lipoprotein family.</text>
</comment>
<evidence type="ECO:0000256" key="1">
    <source>
        <dbReference type="ARBA" id="ARBA00004635"/>
    </source>
</evidence>
<sequence length="264" mass="28426">MACTDAPSDTIRIGAIDANQREWHVFQELAREHGFEVEIVTYGDYTTPNDALASGQIDLNNFQHLSYLGGYNVRAEEDLVPIASTAVYPLGLYFEGGLAEVRGEEVTIPQDAANQGRAINLLRDAGLVTLREGAPAHPTPADILAADSEVTVRPVAPAEVVAAFEEGSAAVIPSSGLALAGVDASSALASDDPADVASEPYTYVWATTPDKVDDERLNELVDLWHDPAVDEAVIESSRGTAVPVDKGRAELQRILEQEERWFDR</sequence>
<comment type="subcellular location">
    <subcellularLocation>
        <location evidence="1">Membrane</location>
        <topology evidence="1">Lipid-anchor</topology>
    </subcellularLocation>
</comment>
<dbReference type="RefSeq" id="WP_290197569.1">
    <property type="nucleotide sequence ID" value="NZ_CP047654.1"/>
</dbReference>
<evidence type="ECO:0000256" key="6">
    <source>
        <dbReference type="ARBA" id="ARBA00023288"/>
    </source>
</evidence>
<dbReference type="PANTHER" id="PTHR30429">
    <property type="entry name" value="D-METHIONINE-BINDING LIPOPROTEIN METQ"/>
    <property type="match status" value="1"/>
</dbReference>
<evidence type="ECO:0000313" key="7">
    <source>
        <dbReference type="EMBL" id="MDR7328607.1"/>
    </source>
</evidence>
<dbReference type="SUPFAM" id="SSF53850">
    <property type="entry name" value="Periplasmic binding protein-like II"/>
    <property type="match status" value="1"/>
</dbReference>
<dbReference type="PANTHER" id="PTHR30429:SF1">
    <property type="entry name" value="D-METHIONINE-BINDING LIPOPROTEIN METQ-RELATED"/>
    <property type="match status" value="1"/>
</dbReference>
<accession>A0ABU1ZUK6</accession>
<dbReference type="EMBL" id="JAVDXZ010000001">
    <property type="protein sequence ID" value="MDR7328607.1"/>
    <property type="molecule type" value="Genomic_DNA"/>
</dbReference>
<evidence type="ECO:0000313" key="8">
    <source>
        <dbReference type="Proteomes" id="UP001180840"/>
    </source>
</evidence>
<proteinExistence type="inferred from homology"/>
<protein>
    <submittedName>
        <fullName evidence="7">D-methionine transport system substrate-binding protein</fullName>
    </submittedName>
</protein>
<comment type="caution">
    <text evidence="7">The sequence shown here is derived from an EMBL/GenBank/DDBJ whole genome shotgun (WGS) entry which is preliminary data.</text>
</comment>